<comment type="caution">
    <text evidence="2">The sequence shown here is derived from an EMBL/GenBank/DDBJ whole genome shotgun (WGS) entry which is preliminary data.</text>
</comment>
<accession>A0A501PRZ8</accession>
<evidence type="ECO:0000256" key="1">
    <source>
        <dbReference type="SAM" id="Phobius"/>
    </source>
</evidence>
<dbReference type="InterPro" id="IPR009935">
    <property type="entry name" value="DUF1467"/>
</dbReference>
<dbReference type="AlphaFoldDB" id="A0A501PRZ8"/>
<keyword evidence="3" id="KW-1185">Reference proteome</keyword>
<protein>
    <submittedName>
        <fullName evidence="2">DUF1467 family protein</fullName>
    </submittedName>
</protein>
<organism evidence="2 3">
    <name type="scientific">Emcibacter nanhaiensis</name>
    <dbReference type="NCBI Taxonomy" id="1505037"/>
    <lineage>
        <taxon>Bacteria</taxon>
        <taxon>Pseudomonadati</taxon>
        <taxon>Pseudomonadota</taxon>
        <taxon>Alphaproteobacteria</taxon>
        <taxon>Emcibacterales</taxon>
        <taxon>Emcibacteraceae</taxon>
        <taxon>Emcibacter</taxon>
    </lineage>
</organism>
<proteinExistence type="predicted"/>
<keyword evidence="1" id="KW-1133">Transmembrane helix</keyword>
<evidence type="ECO:0000313" key="2">
    <source>
        <dbReference type="EMBL" id="TPD62897.1"/>
    </source>
</evidence>
<feature type="transmembrane region" description="Helical" evidence="1">
    <location>
        <begin position="7"/>
        <end position="26"/>
    </location>
</feature>
<evidence type="ECO:0000313" key="3">
    <source>
        <dbReference type="Proteomes" id="UP000319148"/>
    </source>
</evidence>
<dbReference type="Pfam" id="PF07330">
    <property type="entry name" value="DUF1467"/>
    <property type="match status" value="1"/>
</dbReference>
<dbReference type="OrthoDB" id="9804637at2"/>
<keyword evidence="1" id="KW-0472">Membrane</keyword>
<name>A0A501PRZ8_9PROT</name>
<dbReference type="EMBL" id="VFIY01000004">
    <property type="protein sequence ID" value="TPD62897.1"/>
    <property type="molecule type" value="Genomic_DNA"/>
</dbReference>
<reference evidence="3" key="1">
    <citation type="submission" date="2019-06" db="EMBL/GenBank/DDBJ databases">
        <title>The complete genome of Emcibacter congregatus ZYLT.</title>
        <authorList>
            <person name="Zhao Z."/>
        </authorList>
    </citation>
    <scope>NUCLEOTIDE SEQUENCE [LARGE SCALE GENOMIC DNA]</scope>
    <source>
        <strain evidence="3">MCCC 1A06723</strain>
    </source>
</reference>
<dbReference type="RefSeq" id="WP_139938147.1">
    <property type="nucleotide sequence ID" value="NZ_JBHSYP010000022.1"/>
</dbReference>
<sequence length="80" mass="8870">MSIAGHIVVFAVAWWMILFMVLPFGVRNHHEAGEEGDDGIEMAAPVKPNIGKKMLITTALTIVVWACFWAVVEFKLITLS</sequence>
<dbReference type="Proteomes" id="UP000319148">
    <property type="component" value="Unassembled WGS sequence"/>
</dbReference>
<gene>
    <name evidence="2" type="ORF">FIV46_02125</name>
</gene>
<keyword evidence="1" id="KW-0812">Transmembrane</keyword>
<feature type="transmembrane region" description="Helical" evidence="1">
    <location>
        <begin position="54"/>
        <end position="72"/>
    </location>
</feature>